<dbReference type="SUPFAM" id="SSF47203">
    <property type="entry name" value="Acyl-CoA dehydrogenase C-terminal domain-like"/>
    <property type="match status" value="1"/>
</dbReference>
<protein>
    <submittedName>
        <fullName evidence="2">Acyl-CoA dehydrogenase</fullName>
    </submittedName>
</protein>
<sequence>MLDVQTIRQSDTAAIADAGVIEAVRSLSARELPALVNKIDVEGYYPEQVMRDFGRLGAYAQHLPGHSTSVDLVTAINAMAAAGEHCLSTSFCMWCQDALAWYVYCSDNEALKTGIGPQIASGAVLGGTALSNPMKSLFGIEPMRLKGRRANGGYVVKGLLPYVSNLGAGHYFGGIFEVADGSDSRNVMAVIPCDAEGVTLADNAKFTALDGTRTFAVQMRDVAVPDAWIIADPVDDYIKRIRAGFILLQAGMAFGLIRDCIRLMEQTRGPLGHVNKYLDVQPEPLAEQLVAMEAEVARLAATPFETDLAYWRAVIEARLAAGDASVAAAHGAMLHCGARGYVANAAAQRRLREAYFVAIVTPATKQLRKMLADMGH</sequence>
<dbReference type="Gene3D" id="1.10.540.10">
    <property type="entry name" value="Acyl-CoA dehydrogenase/oxidase, N-terminal domain"/>
    <property type="match status" value="1"/>
</dbReference>
<dbReference type="InterPro" id="IPR013786">
    <property type="entry name" value="AcylCoA_DH/ox_N"/>
</dbReference>
<dbReference type="Gene3D" id="2.40.110.10">
    <property type="entry name" value="Butyryl-CoA Dehydrogenase, subunit A, domain 2"/>
    <property type="match status" value="1"/>
</dbReference>
<dbReference type="SUPFAM" id="SSF56645">
    <property type="entry name" value="Acyl-CoA dehydrogenase NM domain-like"/>
    <property type="match status" value="1"/>
</dbReference>
<dbReference type="OrthoDB" id="2564795at2"/>
<gene>
    <name evidence="2" type="ORF">OO17_00560</name>
</gene>
<feature type="domain" description="Acyl-CoA dehydrogenase/oxidase N-terminal" evidence="1">
    <location>
        <begin position="21"/>
        <end position="122"/>
    </location>
</feature>
<dbReference type="Pfam" id="PF02771">
    <property type="entry name" value="Acyl-CoA_dh_N"/>
    <property type="match status" value="1"/>
</dbReference>
<dbReference type="PATRIC" id="fig|1076.23.peg.551"/>
<dbReference type="GO" id="GO:0050660">
    <property type="term" value="F:flavin adenine dinucleotide binding"/>
    <property type="evidence" value="ECO:0007669"/>
    <property type="project" value="InterPro"/>
</dbReference>
<dbReference type="Proteomes" id="UP000032515">
    <property type="component" value="Unassembled WGS sequence"/>
</dbReference>
<dbReference type="GO" id="GO:0003995">
    <property type="term" value="F:acyl-CoA dehydrogenase activity"/>
    <property type="evidence" value="ECO:0007669"/>
    <property type="project" value="TreeGrafter"/>
</dbReference>
<name>A0A0D7F5S3_RHOPL</name>
<dbReference type="EMBL" id="JXXE01000014">
    <property type="protein sequence ID" value="KIZ48131.1"/>
    <property type="molecule type" value="Genomic_DNA"/>
</dbReference>
<dbReference type="PANTHER" id="PTHR43884">
    <property type="entry name" value="ACYL-COA DEHYDROGENASE"/>
    <property type="match status" value="1"/>
</dbReference>
<evidence type="ECO:0000313" key="3">
    <source>
        <dbReference type="Proteomes" id="UP000032515"/>
    </source>
</evidence>
<evidence type="ECO:0000313" key="2">
    <source>
        <dbReference type="EMBL" id="KIZ48131.1"/>
    </source>
</evidence>
<accession>A0A0D7F5S3</accession>
<dbReference type="PANTHER" id="PTHR43884:SF12">
    <property type="entry name" value="ISOVALERYL-COA DEHYDROGENASE, MITOCHONDRIAL-RELATED"/>
    <property type="match status" value="1"/>
</dbReference>
<evidence type="ECO:0000259" key="1">
    <source>
        <dbReference type="Pfam" id="PF02771"/>
    </source>
</evidence>
<comment type="caution">
    <text evidence="2">The sequence shown here is derived from an EMBL/GenBank/DDBJ whole genome shotgun (WGS) entry which is preliminary data.</text>
</comment>
<organism evidence="2 3">
    <name type="scientific">Rhodopseudomonas palustris</name>
    <dbReference type="NCBI Taxonomy" id="1076"/>
    <lineage>
        <taxon>Bacteria</taxon>
        <taxon>Pseudomonadati</taxon>
        <taxon>Pseudomonadota</taxon>
        <taxon>Alphaproteobacteria</taxon>
        <taxon>Hyphomicrobiales</taxon>
        <taxon>Nitrobacteraceae</taxon>
        <taxon>Rhodopseudomonas</taxon>
    </lineage>
</organism>
<dbReference type="InterPro" id="IPR009100">
    <property type="entry name" value="AcylCoA_DH/oxidase_NM_dom_sf"/>
</dbReference>
<dbReference type="InterPro" id="IPR046373">
    <property type="entry name" value="Acyl-CoA_Oxase/DH_mid-dom_sf"/>
</dbReference>
<dbReference type="InterPro" id="IPR037069">
    <property type="entry name" value="AcylCoA_DH/ox_N_sf"/>
</dbReference>
<dbReference type="InterPro" id="IPR036250">
    <property type="entry name" value="AcylCo_DH-like_C"/>
</dbReference>
<dbReference type="RefSeq" id="WP_044404141.1">
    <property type="nucleotide sequence ID" value="NZ_JXXE01000014.1"/>
</dbReference>
<dbReference type="AlphaFoldDB" id="A0A0D7F5S3"/>
<reference evidence="2 3" key="1">
    <citation type="submission" date="2014-11" db="EMBL/GenBank/DDBJ databases">
        <title>Genomics and ecophysiology of heterotrophic nitrogen fixing bacteria isolated from estuarine surface water.</title>
        <authorList>
            <person name="Bentzon-Tilia M."/>
            <person name="Severin I."/>
            <person name="Hansen L.H."/>
            <person name="Riemann L."/>
        </authorList>
    </citation>
    <scope>NUCLEOTIDE SEQUENCE [LARGE SCALE GENOMIC DNA]</scope>
    <source>
        <strain evidence="2 3">BAL398</strain>
    </source>
</reference>
<proteinExistence type="predicted"/>